<keyword evidence="6 13" id="KW-0727">SH2 domain</keyword>
<feature type="coiled-coil region" evidence="15">
    <location>
        <begin position="383"/>
        <end position="436"/>
    </location>
</feature>
<evidence type="ECO:0000256" key="15">
    <source>
        <dbReference type="SAM" id="Coils"/>
    </source>
</evidence>
<evidence type="ECO:0000256" key="13">
    <source>
        <dbReference type="PROSITE-ProRule" id="PRU00191"/>
    </source>
</evidence>
<dbReference type="InterPro" id="IPR013801">
    <property type="entry name" value="STAT_TF_DNA-bd"/>
</dbReference>
<reference evidence="17 18" key="1">
    <citation type="submission" date="2024-03" db="EMBL/GenBank/DDBJ databases">
        <title>Adaptation during the transition from Ophiocordyceps entomopathogen to insect associate is accompanied by gene loss and intensified selection.</title>
        <authorList>
            <person name="Ward C.M."/>
            <person name="Onetto C.A."/>
            <person name="Borneman A.R."/>
        </authorList>
    </citation>
    <scope>NUCLEOTIDE SEQUENCE [LARGE SCALE GENOMIC DNA]</scope>
    <source>
        <strain evidence="17">AWRI1</strain>
        <tissue evidence="17">Single Adult Female</tissue>
    </source>
</reference>
<keyword evidence="4 14" id="KW-0963">Cytoplasm</keyword>
<evidence type="ECO:0000256" key="1">
    <source>
        <dbReference type="ARBA" id="ARBA00004123"/>
    </source>
</evidence>
<dbReference type="Proteomes" id="UP001367676">
    <property type="component" value="Unassembled WGS sequence"/>
</dbReference>
<dbReference type="SMART" id="SM00964">
    <property type="entry name" value="STAT_int"/>
    <property type="match status" value="1"/>
</dbReference>
<evidence type="ECO:0000256" key="6">
    <source>
        <dbReference type="ARBA" id="ARBA00022999"/>
    </source>
</evidence>
<evidence type="ECO:0000256" key="5">
    <source>
        <dbReference type="ARBA" id="ARBA00022553"/>
    </source>
</evidence>
<protein>
    <recommendedName>
        <fullName evidence="14">Signal transducer and activator of transcription</fullName>
    </recommendedName>
</protein>
<comment type="subcellular location">
    <subcellularLocation>
        <location evidence="2 14">Cytoplasm</location>
    </subcellularLocation>
    <subcellularLocation>
        <location evidence="1 14">Nucleus</location>
    </subcellularLocation>
</comment>
<dbReference type="Pfam" id="PF01017">
    <property type="entry name" value="STAT_alpha"/>
    <property type="match status" value="1"/>
</dbReference>
<dbReference type="InterPro" id="IPR008967">
    <property type="entry name" value="p53-like_TF_DNA-bd_sf"/>
</dbReference>
<keyword evidence="15" id="KW-0175">Coiled coil</keyword>
<dbReference type="Gene3D" id="3.30.505.10">
    <property type="entry name" value="SH2 domain"/>
    <property type="match status" value="1"/>
</dbReference>
<dbReference type="PANTHER" id="PTHR11801">
    <property type="entry name" value="SIGNAL TRANSDUCER AND ACTIVATOR OF TRANSCRIPTION"/>
    <property type="match status" value="1"/>
</dbReference>
<evidence type="ECO:0000256" key="8">
    <source>
        <dbReference type="ARBA" id="ARBA00023125"/>
    </source>
</evidence>
<dbReference type="Gene3D" id="1.10.532.10">
    <property type="entry name" value="STAT transcription factor, N-terminal domain"/>
    <property type="match status" value="1"/>
</dbReference>
<evidence type="ECO:0000256" key="14">
    <source>
        <dbReference type="RuleBase" id="RU046415"/>
    </source>
</evidence>
<dbReference type="Pfam" id="PF00017">
    <property type="entry name" value="SH2"/>
    <property type="match status" value="1"/>
</dbReference>
<dbReference type="Pfam" id="PF21354">
    <property type="entry name" value="STAT_linker"/>
    <property type="match status" value="1"/>
</dbReference>
<evidence type="ECO:0000256" key="2">
    <source>
        <dbReference type="ARBA" id="ARBA00004496"/>
    </source>
</evidence>
<organism evidence="17 18">
    <name type="scientific">Parthenolecanium corni</name>
    <dbReference type="NCBI Taxonomy" id="536013"/>
    <lineage>
        <taxon>Eukaryota</taxon>
        <taxon>Metazoa</taxon>
        <taxon>Ecdysozoa</taxon>
        <taxon>Arthropoda</taxon>
        <taxon>Hexapoda</taxon>
        <taxon>Insecta</taxon>
        <taxon>Pterygota</taxon>
        <taxon>Neoptera</taxon>
        <taxon>Paraneoptera</taxon>
        <taxon>Hemiptera</taxon>
        <taxon>Sternorrhyncha</taxon>
        <taxon>Coccoidea</taxon>
        <taxon>Coccidae</taxon>
        <taxon>Parthenolecanium</taxon>
    </lineage>
</organism>
<dbReference type="SUPFAM" id="SSF49417">
    <property type="entry name" value="p53-like transcription factors"/>
    <property type="match status" value="1"/>
</dbReference>
<sequence>MALWSKAQQLPNGGFDQTQTIYNENFPVEVHHLLAPWIETQNWELLNPNFPAHENAIKELLLRFVREIENKANSLMGDDSFGNRMKLTEFANNFKVIVLSDYGLTSKFQRFTEGYFPPFDMLSKNYSNSNSIDDLPPFNFSAVNYELTTHSLISTSIDPAYSNPTNHSGLVTSSCVHSIADYLPEDVTFSFSTSNILHQPDERLVSYASVTSSIPNERLVSYASVTSSIPNELSSYSIANSPSLTFSSADQSSTYVPTFQRCEANPADVYRTLKENLSVAAGMKYHNFYDNSFNQSQVLQMSNQQAMDTKNNVPKLPYYCHVTYNEINRELDVLGVQTSKGTELHRTLETEQEQISLKYHEYQKHRSHLENAQRQAGGFDQSAAFVLNKLNQQKNALEQHLNQRINRMREMQNNIVEKLRENVKHNEEMLKRLLDKELINWQRNQQYAGHGRECDVAHLDTLQNWMERLSACIWHSLTQSKEAIRLIKQFFSSNEDVESNAHINSLQSLLETIAGQLRIITIRSFIIEKQPPQVMKTNTRFSAKVRFLVGSTLGLHMHLPQVKVLIISEAQANHLLTDKTLKGDGCGEILNNTGTMEVDPATKQLAITFRNMQLKKIRRAEKKGSESVVDEKFALYFCTSVAIGSDLSFPVWAFSLPVTVIVHGNQEPHAWATITWDNAFADPERRPFVVPDKVHWGKVAAALNLKFRAVTGKDLSKDNINYLAEKLFKVKSDDYDDMQVSWAQFSKESLSERNFTFWDWFYAIMKLTREHLKPLWMDGLIMGFVRKKQAENLLTSSPLGTFLLRFSDSELGGITIAWHDGANAPVAPGCSPALLSTLVMELNIENDGAGNERSHVMMLQPFTSKDFTIRALADRINDLHQIRYLYPNRPKDQAFGRYYTPYNEPTVAANNGYVKPQLITHVPGRSAPPNDRCVIGPNGLGSYPTTPSSAFHPSSPADTISLLNESTSRDVSLFVQLSQFSSSCLNYGPAVSIFVQLCVVFHAESESAA</sequence>
<keyword evidence="18" id="KW-1185">Reference proteome</keyword>
<dbReference type="Pfam" id="PF02865">
    <property type="entry name" value="STAT_int"/>
    <property type="match status" value="1"/>
</dbReference>
<dbReference type="InterPro" id="IPR001217">
    <property type="entry name" value="STAT"/>
</dbReference>
<keyword evidence="5 14" id="KW-0597">Phosphoprotein</keyword>
<dbReference type="EMBL" id="JBBCAQ010000038">
    <property type="protein sequence ID" value="KAK7572133.1"/>
    <property type="molecule type" value="Genomic_DNA"/>
</dbReference>
<dbReference type="InterPro" id="IPR036860">
    <property type="entry name" value="SH2_dom_sf"/>
</dbReference>
<dbReference type="InterPro" id="IPR013800">
    <property type="entry name" value="STAT_TF_alpha"/>
</dbReference>
<dbReference type="FunFam" id="1.10.238.10:FF:000029">
    <property type="entry name" value="Signal transducer and transcription activator 6"/>
    <property type="match status" value="1"/>
</dbReference>
<dbReference type="CDD" id="cd09919">
    <property type="entry name" value="SH2_STAT_family"/>
    <property type="match status" value="1"/>
</dbReference>
<evidence type="ECO:0000313" key="18">
    <source>
        <dbReference type="Proteomes" id="UP001367676"/>
    </source>
</evidence>
<dbReference type="Gene3D" id="2.60.40.630">
    <property type="entry name" value="STAT transcription factor, DNA-binding domain"/>
    <property type="match status" value="1"/>
</dbReference>
<name>A0AAN9T3J5_9HEMI</name>
<dbReference type="GO" id="GO:0005634">
    <property type="term" value="C:nucleus"/>
    <property type="evidence" value="ECO:0007669"/>
    <property type="project" value="UniProtKB-SubCell"/>
</dbReference>
<evidence type="ECO:0000259" key="16">
    <source>
        <dbReference type="PROSITE" id="PS50001"/>
    </source>
</evidence>
<dbReference type="GO" id="GO:0007166">
    <property type="term" value="P:cell surface receptor signaling pathway"/>
    <property type="evidence" value="ECO:0007669"/>
    <property type="project" value="UniProtKB-ARBA"/>
</dbReference>
<dbReference type="Pfam" id="PF02864">
    <property type="entry name" value="STAT_bind"/>
    <property type="match status" value="1"/>
</dbReference>
<dbReference type="Gene3D" id="1.20.1050.20">
    <property type="entry name" value="STAT transcription factor, all-alpha domain"/>
    <property type="match status" value="1"/>
</dbReference>
<dbReference type="SUPFAM" id="SSF55550">
    <property type="entry name" value="SH2 domain"/>
    <property type="match status" value="1"/>
</dbReference>
<comment type="caution">
    <text evidence="17">The sequence shown here is derived from an EMBL/GenBank/DDBJ whole genome shotgun (WGS) entry which is preliminary data.</text>
</comment>
<evidence type="ECO:0000256" key="3">
    <source>
        <dbReference type="ARBA" id="ARBA00005586"/>
    </source>
</evidence>
<evidence type="ECO:0000256" key="11">
    <source>
        <dbReference type="ARBA" id="ARBA00023242"/>
    </source>
</evidence>
<accession>A0AAN9T3J5</accession>
<keyword evidence="8 14" id="KW-0238">DNA-binding</keyword>
<keyword evidence="10 14" id="KW-0804">Transcription</keyword>
<dbReference type="GO" id="GO:0001228">
    <property type="term" value="F:DNA-binding transcription activator activity, RNA polymerase II-specific"/>
    <property type="evidence" value="ECO:0007669"/>
    <property type="project" value="UniProtKB-ARBA"/>
</dbReference>
<dbReference type="InterPro" id="IPR013799">
    <property type="entry name" value="STAT_TF_prot_interaction"/>
</dbReference>
<dbReference type="Gene3D" id="1.10.238.10">
    <property type="entry name" value="EF-hand"/>
    <property type="match status" value="1"/>
</dbReference>
<dbReference type="InterPro" id="IPR036535">
    <property type="entry name" value="STAT_N_sf"/>
</dbReference>
<dbReference type="GO" id="GO:0005737">
    <property type="term" value="C:cytoplasm"/>
    <property type="evidence" value="ECO:0007669"/>
    <property type="project" value="UniProtKB-SubCell"/>
</dbReference>
<dbReference type="FunFam" id="2.60.40.630:FF:000003">
    <property type="entry name" value="Signal transducer and transcription activator 6"/>
    <property type="match status" value="1"/>
</dbReference>
<gene>
    <name evidence="17" type="ORF">V9T40_014605</name>
</gene>
<proteinExistence type="inferred from homology"/>
<evidence type="ECO:0000313" key="17">
    <source>
        <dbReference type="EMBL" id="KAK7572133.1"/>
    </source>
</evidence>
<dbReference type="InterPro" id="IPR048988">
    <property type="entry name" value="STAT_linker"/>
</dbReference>
<dbReference type="PROSITE" id="PS50001">
    <property type="entry name" value="SH2"/>
    <property type="match status" value="1"/>
</dbReference>
<evidence type="ECO:0000256" key="10">
    <source>
        <dbReference type="ARBA" id="ARBA00023163"/>
    </source>
</evidence>
<comment type="subunit">
    <text evidence="12">Forms a homodimer or a heterodimer with a related family member.</text>
</comment>
<keyword evidence="7 14" id="KW-0805">Transcription regulation</keyword>
<dbReference type="GO" id="GO:0000977">
    <property type="term" value="F:RNA polymerase II transcription regulatory region sequence-specific DNA binding"/>
    <property type="evidence" value="ECO:0007669"/>
    <property type="project" value="UniProtKB-ARBA"/>
</dbReference>
<evidence type="ECO:0000256" key="4">
    <source>
        <dbReference type="ARBA" id="ARBA00022490"/>
    </source>
</evidence>
<keyword evidence="11 14" id="KW-0539">Nucleus</keyword>
<evidence type="ECO:0000256" key="7">
    <source>
        <dbReference type="ARBA" id="ARBA00023015"/>
    </source>
</evidence>
<dbReference type="AlphaFoldDB" id="A0AAN9T3J5"/>
<evidence type="ECO:0000256" key="12">
    <source>
        <dbReference type="ARBA" id="ARBA00064301"/>
    </source>
</evidence>
<dbReference type="SUPFAM" id="SSF48092">
    <property type="entry name" value="Transcription factor STAT-4 N-domain"/>
    <property type="match status" value="1"/>
</dbReference>
<dbReference type="InterPro" id="IPR012345">
    <property type="entry name" value="STAT_TF_DNA-bd_N"/>
</dbReference>
<dbReference type="InterPro" id="IPR015988">
    <property type="entry name" value="STAT_TF_CC"/>
</dbReference>
<comment type="similarity">
    <text evidence="3 14">Belongs to the transcription factor STAT family.</text>
</comment>
<feature type="domain" description="SH2" evidence="16">
    <location>
        <begin position="776"/>
        <end position="902"/>
    </location>
</feature>
<dbReference type="SUPFAM" id="SSF47655">
    <property type="entry name" value="STAT"/>
    <property type="match status" value="1"/>
</dbReference>
<keyword evidence="9 14" id="KW-0010">Activator</keyword>
<dbReference type="InterPro" id="IPR000980">
    <property type="entry name" value="SH2"/>
</dbReference>
<evidence type="ECO:0000256" key="9">
    <source>
        <dbReference type="ARBA" id="ARBA00023159"/>
    </source>
</evidence>